<organism evidence="1 2">
    <name type="scientific">Pedobacter miscanthi</name>
    <dbReference type="NCBI Taxonomy" id="2259170"/>
    <lineage>
        <taxon>Bacteria</taxon>
        <taxon>Pseudomonadati</taxon>
        <taxon>Bacteroidota</taxon>
        <taxon>Sphingobacteriia</taxon>
        <taxon>Sphingobacteriales</taxon>
        <taxon>Sphingobacteriaceae</taxon>
        <taxon>Pedobacter</taxon>
    </lineage>
</organism>
<evidence type="ECO:0000313" key="1">
    <source>
        <dbReference type="EMBL" id="RBQ11552.1"/>
    </source>
</evidence>
<comment type="caution">
    <text evidence="1">The sequence shown here is derived from an EMBL/GenBank/DDBJ whole genome shotgun (WGS) entry which is preliminary data.</text>
</comment>
<dbReference type="Proteomes" id="UP000252081">
    <property type="component" value="Unassembled WGS sequence"/>
</dbReference>
<accession>A0A366LEH3</accession>
<name>A0A366LEH3_9SPHI</name>
<protein>
    <submittedName>
        <fullName evidence="1">Uncharacterized protein</fullName>
    </submittedName>
</protein>
<keyword evidence="2" id="KW-1185">Reference proteome</keyword>
<proteinExistence type="predicted"/>
<evidence type="ECO:0000313" key="2">
    <source>
        <dbReference type="Proteomes" id="UP000252081"/>
    </source>
</evidence>
<gene>
    <name evidence="1" type="ORF">DRW42_03565</name>
</gene>
<sequence length="59" mass="6649">MQAVGLNHYYVLRWPGVAARKLLNLIAGKQNFTSCFKATKAFNRIFDCPAPDLQPDLPK</sequence>
<dbReference type="EMBL" id="QNQU01000002">
    <property type="protein sequence ID" value="RBQ11552.1"/>
    <property type="molecule type" value="Genomic_DNA"/>
</dbReference>
<dbReference type="AlphaFoldDB" id="A0A366LEH3"/>
<reference evidence="1 2" key="1">
    <citation type="submission" date="2018-07" db="EMBL/GenBank/DDBJ databases">
        <title>A draft genome of a endophytic bacteria, a new species of Pedobacter.</title>
        <authorList>
            <person name="Zhang Z.D."/>
            <person name="Chen Z.J."/>
        </authorList>
    </citation>
    <scope>NUCLEOTIDE SEQUENCE [LARGE SCALE GENOMIC DNA]</scope>
    <source>
        <strain evidence="1 2">RS10</strain>
    </source>
</reference>